<dbReference type="GO" id="GO:0046464">
    <property type="term" value="P:acylglycerol catabolic process"/>
    <property type="evidence" value="ECO:0007669"/>
    <property type="project" value="TreeGrafter"/>
</dbReference>
<evidence type="ECO:0000313" key="4">
    <source>
        <dbReference type="Proteomes" id="UP000567795"/>
    </source>
</evidence>
<evidence type="ECO:0000259" key="2">
    <source>
        <dbReference type="Pfam" id="PF12697"/>
    </source>
</evidence>
<protein>
    <submittedName>
        <fullName evidence="3">Pimeloyl-ACP methyl ester carboxylesterase</fullName>
    </submittedName>
</protein>
<dbReference type="Gene3D" id="3.40.50.1820">
    <property type="entry name" value="alpha/beta hydrolase"/>
    <property type="match status" value="1"/>
</dbReference>
<feature type="region of interest" description="Disordered" evidence="1">
    <location>
        <begin position="279"/>
        <end position="298"/>
    </location>
</feature>
<dbReference type="PANTHER" id="PTHR43798">
    <property type="entry name" value="MONOACYLGLYCEROL LIPASE"/>
    <property type="match status" value="1"/>
</dbReference>
<dbReference type="RefSeq" id="WP_179816988.1">
    <property type="nucleotide sequence ID" value="NZ_JACBZD010000002.1"/>
</dbReference>
<name>A0A853ACB8_9ACTN</name>
<dbReference type="Proteomes" id="UP000567795">
    <property type="component" value="Unassembled WGS sequence"/>
</dbReference>
<organism evidence="3 4">
    <name type="scientific">Allostreptomyces psammosilenae</name>
    <dbReference type="NCBI Taxonomy" id="1892865"/>
    <lineage>
        <taxon>Bacteria</taxon>
        <taxon>Bacillati</taxon>
        <taxon>Actinomycetota</taxon>
        <taxon>Actinomycetes</taxon>
        <taxon>Kitasatosporales</taxon>
        <taxon>Streptomycetaceae</taxon>
        <taxon>Allostreptomyces</taxon>
    </lineage>
</organism>
<dbReference type="InterPro" id="IPR000073">
    <property type="entry name" value="AB_hydrolase_1"/>
</dbReference>
<evidence type="ECO:0000256" key="1">
    <source>
        <dbReference type="SAM" id="MobiDB-lite"/>
    </source>
</evidence>
<feature type="domain" description="AB hydrolase-1" evidence="2">
    <location>
        <begin position="44"/>
        <end position="293"/>
    </location>
</feature>
<dbReference type="PRINTS" id="PR00412">
    <property type="entry name" value="EPOXHYDRLASE"/>
</dbReference>
<dbReference type="InterPro" id="IPR000639">
    <property type="entry name" value="Epox_hydrolase-like"/>
</dbReference>
<reference evidence="3 4" key="1">
    <citation type="submission" date="2020-07" db="EMBL/GenBank/DDBJ databases">
        <title>Sequencing the genomes of 1000 actinobacteria strains.</title>
        <authorList>
            <person name="Klenk H.-P."/>
        </authorList>
    </citation>
    <scope>NUCLEOTIDE SEQUENCE [LARGE SCALE GENOMIC DNA]</scope>
    <source>
        <strain evidence="3 4">DSM 42178</strain>
    </source>
</reference>
<evidence type="ECO:0000313" key="3">
    <source>
        <dbReference type="EMBL" id="NYI08108.1"/>
    </source>
</evidence>
<dbReference type="InterPro" id="IPR029058">
    <property type="entry name" value="AB_hydrolase_fold"/>
</dbReference>
<keyword evidence="4" id="KW-1185">Reference proteome</keyword>
<dbReference type="EMBL" id="JACBZD010000002">
    <property type="protein sequence ID" value="NYI08108.1"/>
    <property type="molecule type" value="Genomic_DNA"/>
</dbReference>
<accession>A0A853ACB8</accession>
<dbReference type="AlphaFoldDB" id="A0A853ACB8"/>
<gene>
    <name evidence="3" type="ORF">FHU37_005137</name>
</gene>
<sequence length="310" mass="32381">MSTPPFLDLPAGAVARPLRTARGDFATLDTEPASGPSPAGGTALLLPGYTGSKEDFIALLAPLTAAGHRVVAVDLRGQHGTGGPRDEAVYALPELAADVLAMADALIGADGRPVHLLGHSWGGLIGRAALLLDSGLGTDPEITDDAPTTPASSSTRFASWTAMSSGPAALQDSEVARTKLLVDGVRTLPLDVLWPSVNPNPPADAAIGEFLRRRWLGTVPEALIAGGEQLVQEPDRVAALATLPLPKLVLSGSTDWAWPVPWQDDMARRLGARRVVVDGAGHSPNTERPTETAGHLTAFWHEVGRDRDQG</sequence>
<comment type="caution">
    <text evidence="3">The sequence shown here is derived from an EMBL/GenBank/DDBJ whole genome shotgun (WGS) entry which is preliminary data.</text>
</comment>
<proteinExistence type="predicted"/>
<dbReference type="Pfam" id="PF12697">
    <property type="entry name" value="Abhydrolase_6"/>
    <property type="match status" value="1"/>
</dbReference>
<dbReference type="InterPro" id="IPR050266">
    <property type="entry name" value="AB_hydrolase_sf"/>
</dbReference>
<dbReference type="PANTHER" id="PTHR43798:SF5">
    <property type="entry name" value="MONOACYLGLYCEROL LIPASE ABHD6"/>
    <property type="match status" value="1"/>
</dbReference>
<dbReference type="GO" id="GO:0016020">
    <property type="term" value="C:membrane"/>
    <property type="evidence" value="ECO:0007669"/>
    <property type="project" value="TreeGrafter"/>
</dbReference>
<dbReference type="SUPFAM" id="SSF53474">
    <property type="entry name" value="alpha/beta-Hydrolases"/>
    <property type="match status" value="1"/>
</dbReference>
<dbReference type="GO" id="GO:0047372">
    <property type="term" value="F:monoacylglycerol lipase activity"/>
    <property type="evidence" value="ECO:0007669"/>
    <property type="project" value="TreeGrafter"/>
</dbReference>